<evidence type="ECO:0000313" key="3">
    <source>
        <dbReference type="EMBL" id="RYU93407.1"/>
    </source>
</evidence>
<keyword evidence="4" id="KW-1185">Reference proteome</keyword>
<feature type="transmembrane region" description="Helical" evidence="2">
    <location>
        <begin position="39"/>
        <end position="60"/>
    </location>
</feature>
<comment type="caution">
    <text evidence="3">The sequence shown here is derived from an EMBL/GenBank/DDBJ whole genome shotgun (WGS) entry which is preliminary data.</text>
</comment>
<dbReference type="Proteomes" id="UP000293162">
    <property type="component" value="Unassembled WGS sequence"/>
</dbReference>
<evidence type="ECO:0000256" key="1">
    <source>
        <dbReference type="SAM" id="MobiDB-lite"/>
    </source>
</evidence>
<accession>A0A4Q5LV80</accession>
<dbReference type="RefSeq" id="WP_130023482.1">
    <property type="nucleotide sequence ID" value="NZ_SEWF01000046.1"/>
</dbReference>
<keyword evidence="2" id="KW-0812">Transmembrane</keyword>
<keyword evidence="2" id="KW-1133">Transmembrane helix</keyword>
<sequence>MEPIDKQTIEKLRAYETSYQEEAWEEFERFRKKKKKRPVIIFWRMAAGIAISLTLGWGIYTINQSDGEHMTVRARQQPHNKSKIEDSKTNKNTLTESITISQKPVNSQNQLTEKSDAVKNIEANSALNMGKKDENLSLNNLTEEKRFQPDLLQPHIFTGVLIRPKRPFMRPYTKQESEENTEKKANPLQLSIAIAGLANQAANIVTQQNFGLRGTTEIALSNKTELSTGIYIGRENLNLLNTTVPMSSPMGMPRLNQANYHWLNVEVPLNVRYRVWQKGSLAFSTQAGVSMMGAFNQTSQLFYENQRTVVLVSVSENGQVQEVKTTVIDKEVKNNSSNAQRISLGTALNFSLGIHYPLGKNQLSVEPFFKYPIGAFTAEKLHYSTIGVQLRWSLTIKEKK</sequence>
<evidence type="ECO:0000256" key="2">
    <source>
        <dbReference type="SAM" id="Phobius"/>
    </source>
</evidence>
<reference evidence="3 4" key="1">
    <citation type="submission" date="2019-02" db="EMBL/GenBank/DDBJ databases">
        <title>Bacterial novel species Emticicia sp. 17J42-9 isolated from soil.</title>
        <authorList>
            <person name="Jung H.-Y."/>
        </authorList>
    </citation>
    <scope>NUCLEOTIDE SEQUENCE [LARGE SCALE GENOMIC DNA]</scope>
    <source>
        <strain evidence="3 4">17J42-9</strain>
    </source>
</reference>
<protein>
    <recommendedName>
        <fullName evidence="5">Outer membrane protein beta-barrel domain-containing protein</fullName>
    </recommendedName>
</protein>
<proteinExistence type="predicted"/>
<name>A0A4Q5LV80_9BACT</name>
<organism evidence="3 4">
    <name type="scientific">Emticicia agri</name>
    <dbReference type="NCBI Taxonomy" id="2492393"/>
    <lineage>
        <taxon>Bacteria</taxon>
        <taxon>Pseudomonadati</taxon>
        <taxon>Bacteroidota</taxon>
        <taxon>Cytophagia</taxon>
        <taxon>Cytophagales</taxon>
        <taxon>Leadbetterellaceae</taxon>
        <taxon>Emticicia</taxon>
    </lineage>
</organism>
<dbReference type="EMBL" id="SEWF01000046">
    <property type="protein sequence ID" value="RYU93407.1"/>
    <property type="molecule type" value="Genomic_DNA"/>
</dbReference>
<evidence type="ECO:0008006" key="5">
    <source>
        <dbReference type="Google" id="ProtNLM"/>
    </source>
</evidence>
<dbReference type="AlphaFoldDB" id="A0A4Q5LV80"/>
<keyword evidence="2" id="KW-0472">Membrane</keyword>
<feature type="region of interest" description="Disordered" evidence="1">
    <location>
        <begin position="74"/>
        <end position="112"/>
    </location>
</feature>
<gene>
    <name evidence="3" type="ORF">EWM59_22355</name>
</gene>
<evidence type="ECO:0000313" key="4">
    <source>
        <dbReference type="Proteomes" id="UP000293162"/>
    </source>
</evidence>
<feature type="compositionally biased region" description="Polar residues" evidence="1">
    <location>
        <begin position="90"/>
        <end position="112"/>
    </location>
</feature>
<dbReference type="OrthoDB" id="1419682at2"/>